<dbReference type="SMART" id="SM00220">
    <property type="entry name" value="S_TKc"/>
    <property type="match status" value="1"/>
</dbReference>
<evidence type="ECO:0000313" key="8">
    <source>
        <dbReference type="EMBL" id="KAI0497425.1"/>
    </source>
</evidence>
<dbReference type="PROSITE" id="PS00108">
    <property type="entry name" value="PROTEIN_KINASE_ST"/>
    <property type="match status" value="1"/>
</dbReference>
<keyword evidence="4" id="KW-0418">Kinase</keyword>
<dbReference type="PROSITE" id="PS50011">
    <property type="entry name" value="PROTEIN_KINASE_DOM"/>
    <property type="match status" value="1"/>
</dbReference>
<dbReference type="GO" id="GO:0004674">
    <property type="term" value="F:protein serine/threonine kinase activity"/>
    <property type="evidence" value="ECO:0007669"/>
    <property type="project" value="UniProtKB-KW"/>
</dbReference>
<dbReference type="Gene3D" id="1.10.510.10">
    <property type="entry name" value="Transferase(Phosphotransferase) domain 1"/>
    <property type="match status" value="1"/>
</dbReference>
<evidence type="ECO:0000256" key="1">
    <source>
        <dbReference type="ARBA" id="ARBA00022527"/>
    </source>
</evidence>
<evidence type="ECO:0000256" key="2">
    <source>
        <dbReference type="ARBA" id="ARBA00022679"/>
    </source>
</evidence>
<keyword evidence="2" id="KW-0808">Transferase</keyword>
<dbReference type="InterPro" id="IPR050167">
    <property type="entry name" value="Ser_Thr_protein_kinase"/>
</dbReference>
<gene>
    <name evidence="8" type="ORF">KFK09_020649</name>
</gene>
<evidence type="ECO:0000256" key="3">
    <source>
        <dbReference type="ARBA" id="ARBA00022741"/>
    </source>
</evidence>
<evidence type="ECO:0000256" key="5">
    <source>
        <dbReference type="ARBA" id="ARBA00022840"/>
    </source>
</evidence>
<dbReference type="CDD" id="cd06410">
    <property type="entry name" value="PB1_UP2"/>
    <property type="match status" value="1"/>
</dbReference>
<feature type="domain" description="Protein kinase" evidence="7">
    <location>
        <begin position="285"/>
        <end position="547"/>
    </location>
</feature>
<dbReference type="EMBL" id="JAGYWB010000015">
    <property type="protein sequence ID" value="KAI0497425.1"/>
    <property type="molecule type" value="Genomic_DNA"/>
</dbReference>
<dbReference type="SUPFAM" id="SSF54277">
    <property type="entry name" value="CAD &amp; PB1 domains"/>
    <property type="match status" value="1"/>
</dbReference>
<evidence type="ECO:0000256" key="6">
    <source>
        <dbReference type="PROSITE-ProRule" id="PRU10141"/>
    </source>
</evidence>
<comment type="caution">
    <text evidence="8">The sequence shown here is derived from an EMBL/GenBank/DDBJ whole genome shotgun (WGS) entry which is preliminary data.</text>
</comment>
<feature type="binding site" evidence="6">
    <location>
        <position position="322"/>
    </location>
    <ligand>
        <name>ATP</name>
        <dbReference type="ChEBI" id="CHEBI:30616"/>
    </ligand>
</feature>
<dbReference type="Gene3D" id="3.30.200.20">
    <property type="entry name" value="Phosphorylase Kinase, domain 1"/>
    <property type="match status" value="1"/>
</dbReference>
<keyword evidence="3 6" id="KW-0547">Nucleotide-binding</keyword>
<dbReference type="Pfam" id="PF07714">
    <property type="entry name" value="PK_Tyr_Ser-Thr"/>
    <property type="match status" value="1"/>
</dbReference>
<dbReference type="InterPro" id="IPR001245">
    <property type="entry name" value="Ser-Thr/Tyr_kinase_cat_dom"/>
</dbReference>
<dbReference type="AlphaFoldDB" id="A0A8T3ATL2"/>
<dbReference type="InterPro" id="IPR000270">
    <property type="entry name" value="PB1_dom"/>
</dbReference>
<dbReference type="OrthoDB" id="4062651at2759"/>
<name>A0A8T3ATL2_DENNO</name>
<dbReference type="GO" id="GO:0005524">
    <property type="term" value="F:ATP binding"/>
    <property type="evidence" value="ECO:0007669"/>
    <property type="project" value="UniProtKB-UniRule"/>
</dbReference>
<reference evidence="8" key="1">
    <citation type="journal article" date="2022" name="Front. Genet.">
        <title>Chromosome-Scale Assembly of the Dendrobium nobile Genome Provides Insights Into the Molecular Mechanism of the Biosynthesis of the Medicinal Active Ingredient of Dendrobium.</title>
        <authorList>
            <person name="Xu Q."/>
            <person name="Niu S.-C."/>
            <person name="Li K.-L."/>
            <person name="Zheng P.-J."/>
            <person name="Zhang X.-J."/>
            <person name="Jia Y."/>
            <person name="Liu Y."/>
            <person name="Niu Y.-X."/>
            <person name="Yu L.-H."/>
            <person name="Chen D.-F."/>
            <person name="Zhang G.-Q."/>
        </authorList>
    </citation>
    <scope>NUCLEOTIDE SEQUENCE</scope>
    <source>
        <tissue evidence="8">Leaf</tissue>
    </source>
</reference>
<proteinExistence type="predicted"/>
<dbReference type="InterPro" id="IPR008271">
    <property type="entry name" value="Ser/Thr_kinase_AS"/>
</dbReference>
<evidence type="ECO:0000256" key="4">
    <source>
        <dbReference type="ARBA" id="ARBA00022777"/>
    </source>
</evidence>
<protein>
    <recommendedName>
        <fullName evidence="7">Protein kinase domain-containing protein</fullName>
    </recommendedName>
</protein>
<dbReference type="PRINTS" id="PR00109">
    <property type="entry name" value="TYRKINASE"/>
</dbReference>
<evidence type="ECO:0000259" key="7">
    <source>
        <dbReference type="PROSITE" id="PS50011"/>
    </source>
</evidence>
<dbReference type="InterPro" id="IPR011009">
    <property type="entry name" value="Kinase-like_dom_sf"/>
</dbReference>
<keyword evidence="9" id="KW-1185">Reference proteome</keyword>
<dbReference type="SMR" id="A0A8T3ATL2"/>
<dbReference type="Proteomes" id="UP000829196">
    <property type="component" value="Unassembled WGS sequence"/>
</dbReference>
<keyword evidence="5 6" id="KW-0067">ATP-binding</keyword>
<dbReference type="Pfam" id="PF00564">
    <property type="entry name" value="PB1"/>
    <property type="match status" value="1"/>
</dbReference>
<dbReference type="InterPro" id="IPR000719">
    <property type="entry name" value="Prot_kinase_dom"/>
</dbReference>
<organism evidence="8 9">
    <name type="scientific">Dendrobium nobile</name>
    <name type="common">Orchid</name>
    <dbReference type="NCBI Taxonomy" id="94219"/>
    <lineage>
        <taxon>Eukaryota</taxon>
        <taxon>Viridiplantae</taxon>
        <taxon>Streptophyta</taxon>
        <taxon>Embryophyta</taxon>
        <taxon>Tracheophyta</taxon>
        <taxon>Spermatophyta</taxon>
        <taxon>Magnoliopsida</taxon>
        <taxon>Liliopsida</taxon>
        <taxon>Asparagales</taxon>
        <taxon>Orchidaceae</taxon>
        <taxon>Epidendroideae</taxon>
        <taxon>Malaxideae</taxon>
        <taxon>Dendrobiinae</taxon>
        <taxon>Dendrobium</taxon>
    </lineage>
</organism>
<dbReference type="SUPFAM" id="SSF56112">
    <property type="entry name" value="Protein kinase-like (PK-like)"/>
    <property type="match status" value="1"/>
</dbReference>
<dbReference type="PANTHER" id="PTHR23257">
    <property type="entry name" value="SERINE-THREONINE PROTEIN KINASE"/>
    <property type="match status" value="1"/>
</dbReference>
<dbReference type="CDD" id="cd13999">
    <property type="entry name" value="STKc_MAP3K-like"/>
    <property type="match status" value="1"/>
</dbReference>
<evidence type="ECO:0000313" key="9">
    <source>
        <dbReference type="Proteomes" id="UP000829196"/>
    </source>
</evidence>
<dbReference type="PROSITE" id="PS00107">
    <property type="entry name" value="PROTEIN_KINASE_ATP"/>
    <property type="match status" value="1"/>
</dbReference>
<dbReference type="Gene3D" id="3.10.20.90">
    <property type="entry name" value="Phosphatidylinositol 3-kinase Catalytic Subunit, Chain A, domain 1"/>
    <property type="match status" value="1"/>
</dbReference>
<dbReference type="GO" id="GO:0005737">
    <property type="term" value="C:cytoplasm"/>
    <property type="evidence" value="ECO:0007669"/>
    <property type="project" value="TreeGrafter"/>
</dbReference>
<keyword evidence="1" id="KW-0723">Serine/threonine-protein kinase</keyword>
<dbReference type="PANTHER" id="PTHR23257:SF797">
    <property type="entry name" value="KINASE SUPERFAMILY WITH OCTICOSAPEPTIDE_PHOX_BEM1P DOMAIN-CONTAINING PROTEIN"/>
    <property type="match status" value="1"/>
</dbReference>
<dbReference type="GO" id="GO:0007165">
    <property type="term" value="P:signal transduction"/>
    <property type="evidence" value="ECO:0007669"/>
    <property type="project" value="TreeGrafter"/>
</dbReference>
<sequence length="550" mass="62362">MIQLLQSFRKYLHEPPVKLLSSPFHLPGSYSNSPTSKYPFFPMAVGPLNINRNPSATTITQTANLQSSCKIKLCCKFGGKLMPRLRDGALHYVGGRTRIMVFPRDITLQEFYCKMEDTYGGPVVIRYKLSEQDLVSITSDEDLDNMMEECDCLLEASEYKSAKLQVFLFPPYDRENSLTEFNDSESSHIVEVTSDVNAQKDNIEGATSTHHLDVRGNEFTDKGHLNITGATNLTAQIVNPPYDGSHTLHTYKECYQGIKIKQSDAQNFGVINDVKQIQIIKNCDLDLFRELGSGTFGAVYHGKWRGADVAIKRIHDIHFARKSWIQEQTRANFWNEILMLANLHHPNIITFYGIVWDGPRGSFAVVTEYMVDGSLRSALINYSRFLDKRKRLLIAIDVAFGMEYLHDQNVIHFDLKSDNLLVNLRDPNRPICKDLDITGSARGTIPWMAPELMNGRRDLVSEKVDVFSFGIVMWELLMGQEPYANISDEAIIDGIVNNTLRPFVPESCDPEWRSLMEQCCSTEPSERPCFIEIANKLCSMASSHSQQSQT</sequence>
<dbReference type="InterPro" id="IPR017441">
    <property type="entry name" value="Protein_kinase_ATP_BS"/>
</dbReference>
<dbReference type="SMART" id="SM00666">
    <property type="entry name" value="PB1"/>
    <property type="match status" value="1"/>
</dbReference>
<accession>A0A8T3ATL2</accession>